<accession>X0VV87</accession>
<name>X0VV87_9ZZZZ</name>
<feature type="non-terminal residue" evidence="1">
    <location>
        <position position="157"/>
    </location>
</feature>
<evidence type="ECO:0000313" key="1">
    <source>
        <dbReference type="EMBL" id="GAG22334.1"/>
    </source>
</evidence>
<protein>
    <submittedName>
        <fullName evidence="1">Uncharacterized protein</fullName>
    </submittedName>
</protein>
<comment type="caution">
    <text evidence="1">The sequence shown here is derived from an EMBL/GenBank/DDBJ whole genome shotgun (WGS) entry which is preliminary data.</text>
</comment>
<gene>
    <name evidence="1" type="ORF">S01H1_55076</name>
</gene>
<dbReference type="AlphaFoldDB" id="X0VV87"/>
<reference evidence="1" key="1">
    <citation type="journal article" date="2014" name="Front. Microbiol.">
        <title>High frequency of phylogenetically diverse reductive dehalogenase-homologous genes in deep subseafloor sedimentary metagenomes.</title>
        <authorList>
            <person name="Kawai M."/>
            <person name="Futagami T."/>
            <person name="Toyoda A."/>
            <person name="Takaki Y."/>
            <person name="Nishi S."/>
            <person name="Hori S."/>
            <person name="Arai W."/>
            <person name="Tsubouchi T."/>
            <person name="Morono Y."/>
            <person name="Uchiyama I."/>
            <person name="Ito T."/>
            <person name="Fujiyama A."/>
            <person name="Inagaki F."/>
            <person name="Takami H."/>
        </authorList>
    </citation>
    <scope>NUCLEOTIDE SEQUENCE</scope>
    <source>
        <strain evidence="1">Expedition CK06-06</strain>
    </source>
</reference>
<sequence length="157" mass="16233">MADGAQLRLVLPQQRAVAAAVGQVAPGADHFLTLGHREGGGKSGCPRQAGKCAARVQVVGLVAGVARCAQVKDLFLQVPSVVRSVGEVAIAAPLSHGKVARGKGAAAGIQCRVVMALEANLVPSLVKQAGHRRGVWLMAFHAGVFCNRRMNISEVIS</sequence>
<dbReference type="EMBL" id="BARS01035773">
    <property type="protein sequence ID" value="GAG22334.1"/>
    <property type="molecule type" value="Genomic_DNA"/>
</dbReference>
<organism evidence="1">
    <name type="scientific">marine sediment metagenome</name>
    <dbReference type="NCBI Taxonomy" id="412755"/>
    <lineage>
        <taxon>unclassified sequences</taxon>
        <taxon>metagenomes</taxon>
        <taxon>ecological metagenomes</taxon>
    </lineage>
</organism>
<proteinExistence type="predicted"/>